<protein>
    <submittedName>
        <fullName evidence="4">Uncharacterized protein</fullName>
    </submittedName>
</protein>
<gene>
    <name evidence="4" type="ORF">D2E26_1325</name>
</gene>
<keyword evidence="2" id="KW-0472">Membrane</keyword>
<keyword evidence="5" id="KW-1185">Reference proteome</keyword>
<accession>A0A430FNX7</accession>
<dbReference type="OrthoDB" id="3242630at2"/>
<dbReference type="EMBL" id="QXGM01000003">
    <property type="protein sequence ID" value="RSX54525.1"/>
    <property type="molecule type" value="Genomic_DNA"/>
</dbReference>
<keyword evidence="2" id="KW-0812">Transmembrane</keyword>
<dbReference type="Pfam" id="PF19516">
    <property type="entry name" value="DUF6049"/>
    <property type="match status" value="1"/>
</dbReference>
<feature type="signal peptide" evidence="3">
    <location>
        <begin position="1"/>
        <end position="36"/>
    </location>
</feature>
<evidence type="ECO:0000256" key="2">
    <source>
        <dbReference type="SAM" id="Phobius"/>
    </source>
</evidence>
<feature type="transmembrane region" description="Helical" evidence="2">
    <location>
        <begin position="722"/>
        <end position="741"/>
    </location>
</feature>
<evidence type="ECO:0000256" key="3">
    <source>
        <dbReference type="SAM" id="SignalP"/>
    </source>
</evidence>
<dbReference type="AlphaFoldDB" id="A0A430FNX7"/>
<name>A0A430FNX7_9BIFI</name>
<dbReference type="InterPro" id="IPR046112">
    <property type="entry name" value="DUF6049"/>
</dbReference>
<comment type="caution">
    <text evidence="4">The sequence shown here is derived from an EMBL/GenBank/DDBJ whole genome shotgun (WGS) entry which is preliminary data.</text>
</comment>
<reference evidence="4 5" key="1">
    <citation type="submission" date="2018-09" db="EMBL/GenBank/DDBJ databases">
        <title>Characterization of the phylogenetic diversity of five novel species belonging to the genus Bifidobacterium.</title>
        <authorList>
            <person name="Lugli G.A."/>
            <person name="Duranti S."/>
            <person name="Milani C."/>
        </authorList>
    </citation>
    <scope>NUCLEOTIDE SEQUENCE [LARGE SCALE GENOMIC DNA]</scope>
    <source>
        <strain evidence="4 5">2036B</strain>
    </source>
</reference>
<feature type="compositionally biased region" description="Low complexity" evidence="1">
    <location>
        <begin position="545"/>
        <end position="560"/>
    </location>
</feature>
<proteinExistence type="predicted"/>
<evidence type="ECO:0000256" key="1">
    <source>
        <dbReference type="SAM" id="MobiDB-lite"/>
    </source>
</evidence>
<evidence type="ECO:0000313" key="4">
    <source>
        <dbReference type="EMBL" id="RSX54525.1"/>
    </source>
</evidence>
<dbReference type="Proteomes" id="UP000287609">
    <property type="component" value="Unassembled WGS sequence"/>
</dbReference>
<feature type="chain" id="PRO_5019433806" evidence="3">
    <location>
        <begin position="37"/>
        <end position="749"/>
    </location>
</feature>
<feature type="region of interest" description="Disordered" evidence="1">
    <location>
        <begin position="525"/>
        <end position="571"/>
    </location>
</feature>
<keyword evidence="3" id="KW-0732">Signal</keyword>
<keyword evidence="2" id="KW-1133">Transmembrane helix</keyword>
<dbReference type="RefSeq" id="WP_125963969.1">
    <property type="nucleotide sequence ID" value="NZ_QXGM01000003.1"/>
</dbReference>
<evidence type="ECO:0000313" key="5">
    <source>
        <dbReference type="Proteomes" id="UP000287609"/>
    </source>
</evidence>
<organism evidence="4 5">
    <name type="scientific">Bifidobacterium dolichotidis</name>
    <dbReference type="NCBI Taxonomy" id="2306976"/>
    <lineage>
        <taxon>Bacteria</taxon>
        <taxon>Bacillati</taxon>
        <taxon>Actinomycetota</taxon>
        <taxon>Actinomycetes</taxon>
        <taxon>Bifidobacteriales</taxon>
        <taxon>Bifidobacteriaceae</taxon>
        <taxon>Bifidobacterium</taxon>
    </lineage>
</organism>
<sequence>MDHRSAKSQLMLALAALLAMVLAVVPCCSLTAQAQAQENAHQPAIESAHTVQITLDAFTAVVNEHSGVDMTATVHNNTDEHLDAGHVQLFTNTSHAFVSRANIQQWAENTSSLDATEELGSVEVEPIDAHSERTVSLHVDADNHVLKSFTMWGAHPAAVLYTPDVDNAIAAKEFSARVNTFLTRSQEGMNAPQTPNLDLSIAMPLATDQWKLNKDELNTLMTKPNAQAMNATSIATLNANTTQQIRAKNQLVSKFPMLQTVVDPRVLSTLRTPRASALMQPGELDITAYAALNNADSYAKAGVNAQSWNAITGLNTYRGTVGDESAHVDAIAWQGEGNWTLQALATAHSQGYSTVIATHDFDDANAATAHTGVAVVPTETGDVTVLMAQPVLSSLAGGHSTSQDAQAEQTTAGRVARFVAQSAYYQMEQPYLQRHLLACMNTSTSPEDVSALMSALKDASWLNLRSLHDMAQADPYAVGMDAEQMAPQESNIDTTATTQTLSQLAFSRSRLRRFISTIILHTNNPKAQDEDTADSEHANEPATEDSASPKDSPSPDQQSPSPSPAPANNLPSVDAWTQMLLESQGSLARLAMAPSATARHNMATASDDLADSLYNAVKISSSDSLMVVSETASLPVTVSNTLPYAVHVRISARTDSMEIVTSRFAETDVLPRSEAQVTFTVRASTTGTAQATEQLLDGKNVPFGDTHITTITSALRISDKSGLMFIILAVLLGVVGLWRQFHKKKDEDQ</sequence>